<dbReference type="SMART" id="SM00785">
    <property type="entry name" value="AARP2CN"/>
    <property type="match status" value="1"/>
</dbReference>
<feature type="region of interest" description="Disordered" evidence="2">
    <location>
        <begin position="220"/>
        <end position="248"/>
    </location>
</feature>
<feature type="compositionally biased region" description="Acidic residues" evidence="2">
    <location>
        <begin position="489"/>
        <end position="498"/>
    </location>
</feature>
<dbReference type="Pfam" id="PF08142">
    <property type="entry name" value="AARP2CN"/>
    <property type="match status" value="1"/>
</dbReference>
<feature type="compositionally biased region" description="Basic and acidic residues" evidence="2">
    <location>
        <begin position="388"/>
        <end position="397"/>
    </location>
</feature>
<feature type="compositionally biased region" description="Acidic residues" evidence="2">
    <location>
        <begin position="454"/>
        <end position="473"/>
    </location>
</feature>
<keyword evidence="6" id="KW-1185">Reference proteome</keyword>
<reference evidence="5 6" key="1">
    <citation type="journal article" date="2023" name="Nat. Commun.">
        <title>Origin of minicircular mitochondrial genomes in red algae.</title>
        <authorList>
            <person name="Lee Y."/>
            <person name="Cho C.H."/>
            <person name="Lee Y.M."/>
            <person name="Park S.I."/>
            <person name="Yang J.H."/>
            <person name="West J.A."/>
            <person name="Bhattacharya D."/>
            <person name="Yoon H.S."/>
        </authorList>
    </citation>
    <scope>NUCLEOTIDE SEQUENCE [LARGE SCALE GENOMIC DNA]</scope>
    <source>
        <strain evidence="5 6">CCMP1338</strain>
        <tissue evidence="5">Whole cell</tissue>
    </source>
</reference>
<feature type="region of interest" description="Disordered" evidence="2">
    <location>
        <begin position="454"/>
        <end position="498"/>
    </location>
</feature>
<feature type="region of interest" description="Disordered" evidence="2">
    <location>
        <begin position="1"/>
        <end position="69"/>
    </location>
</feature>
<evidence type="ECO:0008006" key="7">
    <source>
        <dbReference type="Google" id="ProtNLM"/>
    </source>
</evidence>
<proteinExistence type="inferred from homology"/>
<dbReference type="Proteomes" id="UP001157974">
    <property type="component" value="Unassembled WGS sequence"/>
</dbReference>
<dbReference type="GO" id="GO:0000462">
    <property type="term" value="P:maturation of SSU-rRNA from tricistronic rRNA transcript (SSU-rRNA, 5.8S rRNA, LSU-rRNA)"/>
    <property type="evidence" value="ECO:0007669"/>
    <property type="project" value="TreeGrafter"/>
</dbReference>
<gene>
    <name evidence="5" type="ORF">NDN08_000079</name>
</gene>
<feature type="region of interest" description="Disordered" evidence="2">
    <location>
        <begin position="388"/>
        <end position="423"/>
    </location>
</feature>
<feature type="compositionally biased region" description="Basic residues" evidence="2">
    <location>
        <begin position="1"/>
        <end position="22"/>
    </location>
</feature>
<evidence type="ECO:0000259" key="3">
    <source>
        <dbReference type="SMART" id="SM00785"/>
    </source>
</evidence>
<comment type="caution">
    <text evidence="5">The sequence shown here is derived from an EMBL/GenBank/DDBJ whole genome shotgun (WGS) entry which is preliminary data.</text>
</comment>
<dbReference type="PANTHER" id="PTHR12858:SF1">
    <property type="entry name" value="PRE-RRNA-PROCESSING PROTEIN TSR1 HOMOLOG"/>
    <property type="match status" value="1"/>
</dbReference>
<evidence type="ECO:0000256" key="2">
    <source>
        <dbReference type="SAM" id="MobiDB-lite"/>
    </source>
</evidence>
<dbReference type="GO" id="GO:0034511">
    <property type="term" value="F:U3 snoRNA binding"/>
    <property type="evidence" value="ECO:0007669"/>
    <property type="project" value="TreeGrafter"/>
</dbReference>
<evidence type="ECO:0000313" key="6">
    <source>
        <dbReference type="Proteomes" id="UP001157974"/>
    </source>
</evidence>
<dbReference type="GO" id="GO:0005525">
    <property type="term" value="F:GTP binding"/>
    <property type="evidence" value="ECO:0007669"/>
    <property type="project" value="TreeGrafter"/>
</dbReference>
<dbReference type="AlphaFoldDB" id="A0AAV8UGX3"/>
<dbReference type="GO" id="GO:0000479">
    <property type="term" value="P:endonucleolytic cleavage of tricistronic rRNA transcript (SSU-rRNA, 5.8S rRNA, LSU-rRNA)"/>
    <property type="evidence" value="ECO:0007669"/>
    <property type="project" value="TreeGrafter"/>
</dbReference>
<dbReference type="InterPro" id="IPR039761">
    <property type="entry name" value="Bms1/Tsr1"/>
</dbReference>
<evidence type="ECO:0000256" key="1">
    <source>
        <dbReference type="ARBA" id="ARBA00038288"/>
    </source>
</evidence>
<sequence length="811" mass="91485">MSSGGHHHRTSLGQRNKAHKVSGGHSSSRELRKKAGGRVGLKQSDLAAGKKARHASALSRRDAERGAKRKALMESARLVKDSSKNDPPLSVVFVPVTKSANAASARRTFAKYCHEIETDDAAAEHGSELYGYQVVNVPKTLSHGTLQSAMLQSVDRVEGEGETEFLRVLMSATKGADLIVFVFASEEDPEDADSQTFRILRIQGVPTALSVYYNANDEEAENPGVEMETVGSKSKNKQRNRAEKREKEMKVVRGKILEKESMGSDEVALRPHKIFLSNLSKPTDHEILETRNAVRLILSHQRRSLTWRAGRSYLYAEQIGDVVADNGSVRISGYVRGSPVSANYLVHIGGYGTYAVRSISSSGHPGRTNKRAQPMSLEDKVISVRDETVADDPRSDAEVDPLVGEQTWPDLEEGDHKGENRVVVERRKQPRGWSEYQAAWIAEDEDYEVDSDVVTDGDVVEENDPVEDDDMELERDREGPHEVDASENGGDDNMDIGEDLPVDAEEVQRSREHDENERFPDEVDVPLDRPARERFARYRGLKSFRTSPWDTKELLPREYASVHQYADFRHLKKRIRESERSEPWTHAKVGEYATLVLEKFGQENLDRMRTEKGPIIVYFMHKFENKRTVLHVGLHGNEGHDVKGKDELVFQTGFVQFKARPVFSEVNANCEKHKVERFLHPGRFCAATVYGPSIFTPAPAIAFKPDGQIVGTGSVLSVDPDRIVLKRIVLTGYPFRIHKKRAVVRFMFFNPEDIRWFKPVELFTKLGRSGHIVEPLGTHGYMKCIFDGPIFHHDTVCMYLYKRVYPRLSDA</sequence>
<dbReference type="GO" id="GO:0003924">
    <property type="term" value="F:GTPase activity"/>
    <property type="evidence" value="ECO:0007669"/>
    <property type="project" value="TreeGrafter"/>
</dbReference>
<feature type="compositionally biased region" description="Basic and acidic residues" evidence="2">
    <location>
        <begin position="414"/>
        <end position="423"/>
    </location>
</feature>
<dbReference type="GO" id="GO:0030688">
    <property type="term" value="C:preribosome, small subunit precursor"/>
    <property type="evidence" value="ECO:0007669"/>
    <property type="project" value="TreeGrafter"/>
</dbReference>
<evidence type="ECO:0000313" key="5">
    <source>
        <dbReference type="EMBL" id="KAJ8900778.1"/>
    </source>
</evidence>
<dbReference type="InterPro" id="IPR012948">
    <property type="entry name" value="AARP2CN"/>
</dbReference>
<accession>A0AAV8UGX3</accession>
<dbReference type="PANTHER" id="PTHR12858">
    <property type="entry name" value="RIBOSOME BIOGENESIS PROTEIN"/>
    <property type="match status" value="1"/>
</dbReference>
<evidence type="ECO:0000259" key="4">
    <source>
        <dbReference type="SMART" id="SM01362"/>
    </source>
</evidence>
<feature type="compositionally biased region" description="Basic and acidic residues" evidence="2">
    <location>
        <begin position="474"/>
        <end position="484"/>
    </location>
</feature>
<feature type="domain" description="Ribosome biogenesis protein BMS1/TSR1 C-terminal" evidence="4">
    <location>
        <begin position="522"/>
        <end position="804"/>
    </location>
</feature>
<dbReference type="Pfam" id="PF04950">
    <property type="entry name" value="RIBIOP_C"/>
    <property type="match status" value="1"/>
</dbReference>
<feature type="domain" description="AARP2CN" evidence="3">
    <location>
        <begin position="289"/>
        <end position="366"/>
    </location>
</feature>
<dbReference type="EMBL" id="JAMWBK010000013">
    <property type="protein sequence ID" value="KAJ8900778.1"/>
    <property type="molecule type" value="Genomic_DNA"/>
</dbReference>
<dbReference type="SMART" id="SM01362">
    <property type="entry name" value="DUF663"/>
    <property type="match status" value="1"/>
</dbReference>
<dbReference type="InterPro" id="IPR007034">
    <property type="entry name" value="BMS1_TSR1_C"/>
</dbReference>
<organism evidence="5 6">
    <name type="scientific">Rhodosorus marinus</name>
    <dbReference type="NCBI Taxonomy" id="101924"/>
    <lineage>
        <taxon>Eukaryota</taxon>
        <taxon>Rhodophyta</taxon>
        <taxon>Stylonematophyceae</taxon>
        <taxon>Stylonematales</taxon>
        <taxon>Stylonemataceae</taxon>
        <taxon>Rhodosorus</taxon>
    </lineage>
</organism>
<dbReference type="GO" id="GO:0005634">
    <property type="term" value="C:nucleus"/>
    <property type="evidence" value="ECO:0007669"/>
    <property type="project" value="InterPro"/>
</dbReference>
<protein>
    <recommendedName>
        <fullName evidence="7">Bms1-type G domain-containing protein</fullName>
    </recommendedName>
</protein>
<name>A0AAV8UGX3_9RHOD</name>
<comment type="similarity">
    <text evidence="1">Belongs to the TRAFAC class translation factor GTPase superfamily. Bms1-like GTPase family. TSR1 subfamily.</text>
</comment>